<dbReference type="Proteomes" id="UP000011885">
    <property type="component" value="Unassembled WGS sequence"/>
</dbReference>
<evidence type="ECO:0000259" key="2">
    <source>
        <dbReference type="Pfam" id="PF21697"/>
    </source>
</evidence>
<evidence type="ECO:0000313" key="3">
    <source>
        <dbReference type="EMBL" id="EMI54835.1"/>
    </source>
</evidence>
<dbReference type="EMBL" id="ANOH01000256">
    <property type="protein sequence ID" value="EMI54835.1"/>
    <property type="molecule type" value="Genomic_DNA"/>
</dbReference>
<name>M5U058_9BACT</name>
<dbReference type="Pfam" id="PF02541">
    <property type="entry name" value="Ppx-GppA"/>
    <property type="match status" value="1"/>
</dbReference>
<dbReference type="PATRIC" id="fig|1263870.3.peg.3936"/>
<dbReference type="GO" id="GO:0016462">
    <property type="term" value="F:pyrophosphatase activity"/>
    <property type="evidence" value="ECO:0007669"/>
    <property type="project" value="TreeGrafter"/>
</dbReference>
<dbReference type="InterPro" id="IPR043129">
    <property type="entry name" value="ATPase_NBD"/>
</dbReference>
<dbReference type="PANTHER" id="PTHR30005:SF0">
    <property type="entry name" value="RETROGRADE REGULATION PROTEIN 2"/>
    <property type="match status" value="1"/>
</dbReference>
<dbReference type="Gene3D" id="3.30.420.40">
    <property type="match status" value="1"/>
</dbReference>
<reference evidence="3 4" key="1">
    <citation type="journal article" date="2013" name="Mar. Genomics">
        <title>Expression of sulfatases in Rhodopirellula baltica and the diversity of sulfatases in the genus Rhodopirellula.</title>
        <authorList>
            <person name="Wegner C.E."/>
            <person name="Richter-Heitmann T."/>
            <person name="Klindworth A."/>
            <person name="Klockow C."/>
            <person name="Richter M."/>
            <person name="Achstetter T."/>
            <person name="Glockner F.O."/>
            <person name="Harder J."/>
        </authorList>
    </citation>
    <scope>NUCLEOTIDE SEQUENCE [LARGE SCALE GENOMIC DNA]</scope>
    <source>
        <strain evidence="3 4">SM41</strain>
    </source>
</reference>
<feature type="domain" description="Exopolyphosphatase C-terminal" evidence="2">
    <location>
        <begin position="343"/>
        <end position="525"/>
    </location>
</feature>
<feature type="domain" description="Ppx/GppA phosphatase N-terminal" evidence="1">
    <location>
        <begin position="57"/>
        <end position="334"/>
    </location>
</feature>
<gene>
    <name evidence="3" type="ORF">RSSM_03709</name>
</gene>
<dbReference type="AlphaFoldDB" id="M5U058"/>
<dbReference type="SUPFAM" id="SSF109604">
    <property type="entry name" value="HD-domain/PDEase-like"/>
    <property type="match status" value="1"/>
</dbReference>
<dbReference type="SUPFAM" id="SSF53067">
    <property type="entry name" value="Actin-like ATPase domain"/>
    <property type="match status" value="2"/>
</dbReference>
<dbReference type="InterPro" id="IPR003695">
    <property type="entry name" value="Ppx_GppA_N"/>
</dbReference>
<dbReference type="InterPro" id="IPR050273">
    <property type="entry name" value="GppA/Ppx_hydrolase"/>
</dbReference>
<dbReference type="Pfam" id="PF21697">
    <property type="entry name" value="Ppx_C"/>
    <property type="match status" value="1"/>
</dbReference>
<dbReference type="RefSeq" id="WP_008681303.1">
    <property type="nucleotide sequence ID" value="NZ_ANOH01000256.1"/>
</dbReference>
<protein>
    <submittedName>
        <fullName evidence="3">Phosphatase, Ppx/GppA family protein</fullName>
    </submittedName>
</protein>
<accession>M5U058</accession>
<dbReference type="CDD" id="cd24052">
    <property type="entry name" value="ASKHA_NBD_HpPPX-GppA-like"/>
    <property type="match status" value="1"/>
</dbReference>
<keyword evidence="4" id="KW-1185">Reference proteome</keyword>
<comment type="caution">
    <text evidence="3">The sequence shown here is derived from an EMBL/GenBank/DDBJ whole genome shotgun (WGS) entry which is preliminary data.</text>
</comment>
<evidence type="ECO:0000259" key="1">
    <source>
        <dbReference type="Pfam" id="PF02541"/>
    </source>
</evidence>
<proteinExistence type="predicted"/>
<organism evidence="3 4">
    <name type="scientific">Rhodopirellula sallentina SM41</name>
    <dbReference type="NCBI Taxonomy" id="1263870"/>
    <lineage>
        <taxon>Bacteria</taxon>
        <taxon>Pseudomonadati</taxon>
        <taxon>Planctomycetota</taxon>
        <taxon>Planctomycetia</taxon>
        <taxon>Pirellulales</taxon>
        <taxon>Pirellulaceae</taxon>
        <taxon>Rhodopirellula</taxon>
    </lineage>
</organism>
<dbReference type="Gene3D" id="3.30.420.150">
    <property type="entry name" value="Exopolyphosphatase. Domain 2"/>
    <property type="match status" value="1"/>
</dbReference>
<dbReference type="OrthoDB" id="9807195at2"/>
<sequence length="531" mass="57939">MDGLSVAIRAIAPFRRQVFQSSTISSSTPPFELAQGRLQSLVPIAVIDIGSNSVRQVVYEGLAQAPSVLFNEKVLCGLGRGMVHSNRLNEDGVERTFAALRRFHALAKQLNVTKTHVIATAAVRDADNGSEFIKTVTEITGSHVEVLTGAMEAKYSAMGIQSGFHRPSGIVGDIGGGSLELITVDRELGDGITLPLGGLRLTELSDGSLSEAKKIARSHLRDVSLNWPGIERNFYAVGGTWRSLAKLHIASRNHPLALVHDYEISASEMINFCKFIATNDLSKMGGINAVSRNRRDLLPIGAVVMRETLKALKADRVVMSSLGLREGVLFSMLSPEEQQQDSLLVACRDLSTLRARNPEHCQELAAWTDQAFATLGIEETENERRYRTAACYLADIAWRAHPDFRAQQYIGIIGNAGFVGISHEGRAYLAMANYYRYTGLGGKVTPPPITTLASPLMQKKARVLAAIFRVLYLFSATMPGVISQLQIRKEDDGSVVITMPESIANLRGERPDERIRQLANELGSSVTLEVA</sequence>
<evidence type="ECO:0000313" key="4">
    <source>
        <dbReference type="Proteomes" id="UP000011885"/>
    </source>
</evidence>
<dbReference type="Gene3D" id="1.10.3210.10">
    <property type="entry name" value="Hypothetical protein af1432"/>
    <property type="match status" value="1"/>
</dbReference>
<dbReference type="InterPro" id="IPR048951">
    <property type="entry name" value="Ppx_C"/>
</dbReference>
<dbReference type="PANTHER" id="PTHR30005">
    <property type="entry name" value="EXOPOLYPHOSPHATASE"/>
    <property type="match status" value="1"/>
</dbReference>